<dbReference type="GO" id="GO:0016987">
    <property type="term" value="F:sigma factor activity"/>
    <property type="evidence" value="ECO:0007669"/>
    <property type="project" value="UniProtKB-KW"/>
</dbReference>
<comment type="caution">
    <text evidence="7">The sequence shown here is derived from an EMBL/GenBank/DDBJ whole genome shotgun (WGS) entry which is preliminary data.</text>
</comment>
<evidence type="ECO:0000256" key="3">
    <source>
        <dbReference type="ARBA" id="ARBA00023082"/>
    </source>
</evidence>
<evidence type="ECO:0000313" key="8">
    <source>
        <dbReference type="Proteomes" id="UP001243195"/>
    </source>
</evidence>
<evidence type="ECO:0000256" key="2">
    <source>
        <dbReference type="ARBA" id="ARBA00023015"/>
    </source>
</evidence>
<dbReference type="InterPro" id="IPR039425">
    <property type="entry name" value="RNA_pol_sigma-70-like"/>
</dbReference>
<feature type="domain" description="RNA polymerase sigma factor 70 region 4 type 2" evidence="6">
    <location>
        <begin position="130"/>
        <end position="162"/>
    </location>
</feature>
<dbReference type="GO" id="GO:0006352">
    <property type="term" value="P:DNA-templated transcription initiation"/>
    <property type="evidence" value="ECO:0007669"/>
    <property type="project" value="InterPro"/>
</dbReference>
<dbReference type="Gene3D" id="1.10.10.10">
    <property type="entry name" value="Winged helix-like DNA-binding domain superfamily/Winged helix DNA-binding domain"/>
    <property type="match status" value="1"/>
</dbReference>
<dbReference type="Gene3D" id="1.10.1740.10">
    <property type="match status" value="1"/>
</dbReference>
<dbReference type="InterPro" id="IPR013324">
    <property type="entry name" value="RNA_pol_sigma_r3/r4-like"/>
</dbReference>
<comment type="similarity">
    <text evidence="1">Belongs to the sigma-70 factor family. ECF subfamily.</text>
</comment>
<keyword evidence="4" id="KW-0804">Transcription</keyword>
<dbReference type="GO" id="GO:0003677">
    <property type="term" value="F:DNA binding"/>
    <property type="evidence" value="ECO:0007669"/>
    <property type="project" value="InterPro"/>
</dbReference>
<dbReference type="InterPro" id="IPR036388">
    <property type="entry name" value="WH-like_DNA-bd_sf"/>
</dbReference>
<dbReference type="SUPFAM" id="SSF88946">
    <property type="entry name" value="Sigma2 domain of RNA polymerase sigma factors"/>
    <property type="match status" value="1"/>
</dbReference>
<evidence type="ECO:0000259" key="6">
    <source>
        <dbReference type="Pfam" id="PF08281"/>
    </source>
</evidence>
<dbReference type="AlphaFoldDB" id="A0AAW8JKS6"/>
<keyword evidence="2" id="KW-0805">Transcription regulation</keyword>
<dbReference type="InterPro" id="IPR013249">
    <property type="entry name" value="RNA_pol_sigma70_r4_t2"/>
</dbReference>
<dbReference type="EMBL" id="JAVIDA010000012">
    <property type="protein sequence ID" value="MDQ9071896.1"/>
    <property type="molecule type" value="Genomic_DNA"/>
</dbReference>
<evidence type="ECO:0000256" key="1">
    <source>
        <dbReference type="ARBA" id="ARBA00010641"/>
    </source>
</evidence>
<dbReference type="PANTHER" id="PTHR43133">
    <property type="entry name" value="RNA POLYMERASE ECF-TYPE SIGMA FACTO"/>
    <property type="match status" value="1"/>
</dbReference>
<proteinExistence type="inferred from homology"/>
<reference evidence="7" key="1">
    <citation type="submission" date="2023-08" db="EMBL/GenBank/DDBJ databases">
        <title>Emergence of clinically-relevant ST2 carbapenem-resistant Acinetobacter baumannii strains in hospital sewages in Zhejiang, East of China.</title>
        <authorList>
            <person name="Kaichao C."/>
            <person name="Zhang R."/>
        </authorList>
    </citation>
    <scope>NUCLEOTIDE SEQUENCE</scope>
    <source>
        <strain evidence="7">M-SY-60</strain>
    </source>
</reference>
<organism evidence="7 8">
    <name type="scientific">Acinetobacter gerneri</name>
    <dbReference type="NCBI Taxonomy" id="202952"/>
    <lineage>
        <taxon>Bacteria</taxon>
        <taxon>Pseudomonadati</taxon>
        <taxon>Pseudomonadota</taxon>
        <taxon>Gammaproteobacteria</taxon>
        <taxon>Moraxellales</taxon>
        <taxon>Moraxellaceae</taxon>
        <taxon>Acinetobacter</taxon>
    </lineage>
</organism>
<dbReference type="NCBIfam" id="TIGR02937">
    <property type="entry name" value="sigma70-ECF"/>
    <property type="match status" value="1"/>
</dbReference>
<gene>
    <name evidence="7" type="ORF">RFH51_10540</name>
</gene>
<dbReference type="Pfam" id="PF04542">
    <property type="entry name" value="Sigma70_r2"/>
    <property type="match status" value="1"/>
</dbReference>
<dbReference type="InterPro" id="IPR014284">
    <property type="entry name" value="RNA_pol_sigma-70_dom"/>
</dbReference>
<name>A0AAW8JKS6_9GAMM</name>
<evidence type="ECO:0000256" key="4">
    <source>
        <dbReference type="ARBA" id="ARBA00023163"/>
    </source>
</evidence>
<evidence type="ECO:0000313" key="7">
    <source>
        <dbReference type="EMBL" id="MDQ9071896.1"/>
    </source>
</evidence>
<dbReference type="Proteomes" id="UP001243195">
    <property type="component" value="Unassembled WGS sequence"/>
</dbReference>
<dbReference type="Pfam" id="PF08281">
    <property type="entry name" value="Sigma70_r4_2"/>
    <property type="match status" value="1"/>
</dbReference>
<dbReference type="InterPro" id="IPR007627">
    <property type="entry name" value="RNA_pol_sigma70_r2"/>
</dbReference>
<dbReference type="RefSeq" id="WP_308956400.1">
    <property type="nucleotide sequence ID" value="NZ_JAVICY010000015.1"/>
</dbReference>
<keyword evidence="3" id="KW-0731">Sigma factor</keyword>
<dbReference type="SUPFAM" id="SSF88659">
    <property type="entry name" value="Sigma3 and sigma4 domains of RNA polymerase sigma factors"/>
    <property type="match status" value="1"/>
</dbReference>
<evidence type="ECO:0000259" key="5">
    <source>
        <dbReference type="Pfam" id="PF04542"/>
    </source>
</evidence>
<feature type="domain" description="RNA polymerase sigma-70 region 2" evidence="5">
    <location>
        <begin position="19"/>
        <end position="82"/>
    </location>
</feature>
<sequence length="184" mass="21426">MNASSSPSTDLKQQLIQEMYLDHHDWLQHWLRLRIRYPFNAADIVQDTFVKLLQTKQIFSIQEPRAYLIHVAKHLLIDKQRRYVLEKNYLESLKLEIEDRELSLSSNQIEEAVLILDFLTVALQDTSVPARQAFLMYYFEGHTQSEIAAAIGKSLRTTQLYLAECLQLCFDAKNNLSESGVNEH</sequence>
<dbReference type="PANTHER" id="PTHR43133:SF63">
    <property type="entry name" value="RNA POLYMERASE SIGMA FACTOR FECI-RELATED"/>
    <property type="match status" value="1"/>
</dbReference>
<protein>
    <submittedName>
        <fullName evidence="7">Sigma-70 family RNA polymerase sigma factor</fullName>
    </submittedName>
</protein>
<dbReference type="InterPro" id="IPR013325">
    <property type="entry name" value="RNA_pol_sigma_r2"/>
</dbReference>
<accession>A0AAW8JKS6</accession>